<sequence>MEKTDPNHTHPILLFDGVCNLCNTFVQFVIQRDPDAIFRFAPLQSAIGRELSERAGLPPEELNTVVLYDQGKFYTHSDVALQVVRRLPGLWSLLYGLVILPKSLRDATYNWVARNRYRWFGKKASCMVPTPDLKRRFL</sequence>
<dbReference type="OrthoDB" id="9785438at2"/>
<reference evidence="1 2" key="1">
    <citation type="submission" date="2017-10" db="EMBL/GenBank/DDBJ databases">
        <title>The draft genome sequence of Lewinella nigricans NBRC 102662.</title>
        <authorList>
            <person name="Wang K."/>
        </authorList>
    </citation>
    <scope>NUCLEOTIDE SEQUENCE [LARGE SCALE GENOMIC DNA]</scope>
    <source>
        <strain evidence="1 2">NBRC 102662</strain>
    </source>
</reference>
<dbReference type="RefSeq" id="WP_099152194.1">
    <property type="nucleotide sequence ID" value="NZ_PDUD01000025.1"/>
</dbReference>
<gene>
    <name evidence="1" type="ORF">CRP01_21705</name>
</gene>
<proteinExistence type="predicted"/>
<dbReference type="EMBL" id="PDUD01000025">
    <property type="protein sequence ID" value="PHN04621.1"/>
    <property type="molecule type" value="Genomic_DNA"/>
</dbReference>
<dbReference type="InterPro" id="IPR007263">
    <property type="entry name" value="DCC1-like"/>
</dbReference>
<dbReference type="PANTHER" id="PTHR33639">
    <property type="entry name" value="THIOL-DISULFIDE OXIDOREDUCTASE DCC"/>
    <property type="match status" value="1"/>
</dbReference>
<dbReference type="InterPro" id="IPR052927">
    <property type="entry name" value="DCC_oxidoreductase"/>
</dbReference>
<dbReference type="Proteomes" id="UP000223913">
    <property type="component" value="Unassembled WGS sequence"/>
</dbReference>
<name>A0A2D0N7Y1_FLAN2</name>
<evidence type="ECO:0008006" key="3">
    <source>
        <dbReference type="Google" id="ProtNLM"/>
    </source>
</evidence>
<evidence type="ECO:0000313" key="2">
    <source>
        <dbReference type="Proteomes" id="UP000223913"/>
    </source>
</evidence>
<accession>A0A2D0N7Y1</accession>
<organism evidence="1 2">
    <name type="scientific">Flavilitoribacter nigricans (strain ATCC 23147 / DSM 23189 / NBRC 102662 / NCIMB 1420 / SS-2)</name>
    <name type="common">Lewinella nigricans</name>
    <dbReference type="NCBI Taxonomy" id="1122177"/>
    <lineage>
        <taxon>Bacteria</taxon>
        <taxon>Pseudomonadati</taxon>
        <taxon>Bacteroidota</taxon>
        <taxon>Saprospiria</taxon>
        <taxon>Saprospirales</taxon>
        <taxon>Lewinellaceae</taxon>
        <taxon>Flavilitoribacter</taxon>
    </lineage>
</organism>
<dbReference type="PANTHER" id="PTHR33639:SF2">
    <property type="entry name" value="DUF393 DOMAIN-CONTAINING PROTEIN"/>
    <property type="match status" value="1"/>
</dbReference>
<dbReference type="AlphaFoldDB" id="A0A2D0N7Y1"/>
<dbReference type="Pfam" id="PF04134">
    <property type="entry name" value="DCC1-like"/>
    <property type="match status" value="1"/>
</dbReference>
<comment type="caution">
    <text evidence="1">The sequence shown here is derived from an EMBL/GenBank/DDBJ whole genome shotgun (WGS) entry which is preliminary data.</text>
</comment>
<dbReference type="GO" id="GO:0015035">
    <property type="term" value="F:protein-disulfide reductase activity"/>
    <property type="evidence" value="ECO:0007669"/>
    <property type="project" value="InterPro"/>
</dbReference>
<keyword evidence="2" id="KW-1185">Reference proteome</keyword>
<evidence type="ECO:0000313" key="1">
    <source>
        <dbReference type="EMBL" id="PHN04621.1"/>
    </source>
</evidence>
<protein>
    <recommendedName>
        <fullName evidence="3">DUF393 domain-containing protein</fullName>
    </recommendedName>
</protein>